<gene>
    <name evidence="1" type="ORF">MUB52_04900</name>
</gene>
<accession>A0ABT3BB33</accession>
<proteinExistence type="predicted"/>
<comment type="caution">
    <text evidence="1">The sequence shown here is derived from an EMBL/GenBank/DDBJ whole genome shotgun (WGS) entry which is preliminary data.</text>
</comment>
<reference evidence="1 2" key="1">
    <citation type="submission" date="2022-04" db="EMBL/GenBank/DDBJ databases">
        <title>Roseobacter sp. WL0113 is a bacterium isolated from neritic sediment.</title>
        <authorList>
            <person name="Wang L."/>
            <person name="He W."/>
            <person name="Zhang D.-F."/>
        </authorList>
    </citation>
    <scope>NUCLEOTIDE SEQUENCE [LARGE SCALE GENOMIC DNA]</scope>
    <source>
        <strain evidence="1 2">WL0113</strain>
    </source>
</reference>
<evidence type="ECO:0000313" key="2">
    <source>
        <dbReference type="Proteomes" id="UP001208690"/>
    </source>
</evidence>
<dbReference type="EMBL" id="JALIEB010000002">
    <property type="protein sequence ID" value="MCV3270760.1"/>
    <property type="molecule type" value="Genomic_DNA"/>
</dbReference>
<dbReference type="InterPro" id="IPR028978">
    <property type="entry name" value="Chorismate_lyase_/UTRA_dom_sf"/>
</dbReference>
<dbReference type="SUPFAM" id="SSF64288">
    <property type="entry name" value="Chorismate lyase-like"/>
    <property type="match status" value="1"/>
</dbReference>
<dbReference type="Proteomes" id="UP001208690">
    <property type="component" value="Unassembled WGS sequence"/>
</dbReference>
<protein>
    <submittedName>
        <fullName evidence="1">UTRA domain-containing protein</fullName>
    </submittedName>
</protein>
<name>A0ABT3BB33_9RHOB</name>
<dbReference type="Gene3D" id="3.40.1410.10">
    <property type="entry name" value="Chorismate lyase-like"/>
    <property type="match status" value="1"/>
</dbReference>
<sequence length="67" mass="7177">MPEQLLDRSSLAAALLACGVADYARVWRRLTAQRASTTQAGLLRIAESGPILRSVDVNADLEGIPVE</sequence>
<organism evidence="1 2">
    <name type="scientific">Roseobacter sinensis</name>
    <dbReference type="NCBI Taxonomy" id="2931391"/>
    <lineage>
        <taxon>Bacteria</taxon>
        <taxon>Pseudomonadati</taxon>
        <taxon>Pseudomonadota</taxon>
        <taxon>Alphaproteobacteria</taxon>
        <taxon>Rhodobacterales</taxon>
        <taxon>Roseobacteraceae</taxon>
        <taxon>Roseobacter</taxon>
    </lineage>
</organism>
<evidence type="ECO:0000313" key="1">
    <source>
        <dbReference type="EMBL" id="MCV3270760.1"/>
    </source>
</evidence>
<keyword evidence="2" id="KW-1185">Reference proteome</keyword>